<keyword evidence="1" id="KW-0812">Transmembrane</keyword>
<evidence type="ECO:0000313" key="3">
    <source>
        <dbReference type="Proteomes" id="UP000460416"/>
    </source>
</evidence>
<keyword evidence="1" id="KW-1133">Transmembrane helix</keyword>
<dbReference type="EMBL" id="VJVW01000009">
    <property type="protein sequence ID" value="MUP43883.1"/>
    <property type="molecule type" value="Genomic_DNA"/>
</dbReference>
<reference evidence="2 3" key="1">
    <citation type="submission" date="2019-07" db="EMBL/GenBank/DDBJ databases">
        <title>Gramella aestuarii sp. nov., isolated from a tidal flat, and emended description of Gramella echinicola.</title>
        <authorList>
            <person name="Liu L."/>
        </authorList>
    </citation>
    <scope>NUCLEOTIDE SEQUENCE [LARGE SCALE GENOMIC DNA]</scope>
    <source>
        <strain evidence="2 3">BS12</strain>
    </source>
</reference>
<keyword evidence="1" id="KW-0472">Membrane</keyword>
<evidence type="ECO:0000256" key="1">
    <source>
        <dbReference type="SAM" id="Phobius"/>
    </source>
</evidence>
<dbReference type="RefSeq" id="WP_156277950.1">
    <property type="nucleotide sequence ID" value="NZ_BAABGI010000007.1"/>
</dbReference>
<gene>
    <name evidence="2" type="ORF">FLP08_14980</name>
</gene>
<dbReference type="OrthoDB" id="1444622at2"/>
<evidence type="ECO:0000313" key="2">
    <source>
        <dbReference type="EMBL" id="MUP43883.1"/>
    </source>
</evidence>
<feature type="transmembrane region" description="Helical" evidence="1">
    <location>
        <begin position="38"/>
        <end position="57"/>
    </location>
</feature>
<dbReference type="AlphaFoldDB" id="A0A7K1LSV8"/>
<keyword evidence="3" id="KW-1185">Reference proteome</keyword>
<accession>A0A7K1LSV8</accession>
<comment type="caution">
    <text evidence="2">The sequence shown here is derived from an EMBL/GenBank/DDBJ whole genome shotgun (WGS) entry which is preliminary data.</text>
</comment>
<sequence>MTEFYTVSVKNETSNYPFGGEGPVPYYYKSQELYSEVVLNWGLIYLILFLTTSWAIMKQKNKTIKVAFILTVFLVILDIIQGYY</sequence>
<dbReference type="Proteomes" id="UP000460416">
    <property type="component" value="Unassembled WGS sequence"/>
</dbReference>
<proteinExistence type="predicted"/>
<name>A0A7K1LSV8_9FLAO</name>
<organism evidence="2 3">
    <name type="scientific">Christiangramia aestuarii</name>
    <dbReference type="NCBI Taxonomy" id="1028746"/>
    <lineage>
        <taxon>Bacteria</taxon>
        <taxon>Pseudomonadati</taxon>
        <taxon>Bacteroidota</taxon>
        <taxon>Flavobacteriia</taxon>
        <taxon>Flavobacteriales</taxon>
        <taxon>Flavobacteriaceae</taxon>
        <taxon>Christiangramia</taxon>
    </lineage>
</organism>
<protein>
    <submittedName>
        <fullName evidence="2">Uncharacterized protein</fullName>
    </submittedName>
</protein>
<feature type="transmembrane region" description="Helical" evidence="1">
    <location>
        <begin position="64"/>
        <end position="83"/>
    </location>
</feature>